<sequence length="89" mass="9706">MAFRMFACLLCGFAYGLLTAGPKDKTALKMTCFAQALMLPLMVIAGFGPDATTYAQPMWKAQTVIHSVMTYVAYTASQGAKTRASSRRR</sequence>
<dbReference type="EMBL" id="FO082270">
    <property type="protein sequence ID" value="CCO66780.1"/>
    <property type="molecule type" value="Genomic_DNA"/>
</dbReference>
<proteinExistence type="predicted"/>
<organism evidence="2 3">
    <name type="scientific">Bathycoccus prasinos</name>
    <dbReference type="NCBI Taxonomy" id="41875"/>
    <lineage>
        <taxon>Eukaryota</taxon>
        <taxon>Viridiplantae</taxon>
        <taxon>Chlorophyta</taxon>
        <taxon>Mamiellophyceae</taxon>
        <taxon>Mamiellales</taxon>
        <taxon>Bathycoccaceae</taxon>
        <taxon>Bathycoccus</taxon>
    </lineage>
</organism>
<dbReference type="AlphaFoldDB" id="K8F3Y6"/>
<evidence type="ECO:0000313" key="3">
    <source>
        <dbReference type="Proteomes" id="UP000198341"/>
    </source>
</evidence>
<keyword evidence="3" id="KW-1185">Reference proteome</keyword>
<protein>
    <submittedName>
        <fullName evidence="2">Uncharacterized protein</fullName>
    </submittedName>
</protein>
<name>K8F3Y6_9CHLO</name>
<dbReference type="Proteomes" id="UP000198341">
    <property type="component" value="Chromosome 9"/>
</dbReference>
<feature type="signal peptide" evidence="1">
    <location>
        <begin position="1"/>
        <end position="20"/>
    </location>
</feature>
<evidence type="ECO:0000313" key="2">
    <source>
        <dbReference type="EMBL" id="CCO66780.1"/>
    </source>
</evidence>
<dbReference type="RefSeq" id="XP_007511220.1">
    <property type="nucleotide sequence ID" value="XM_007511158.1"/>
</dbReference>
<gene>
    <name evidence="2" type="ORF">Bathy09g03990</name>
</gene>
<feature type="chain" id="PRO_5003917861" evidence="1">
    <location>
        <begin position="21"/>
        <end position="89"/>
    </location>
</feature>
<evidence type="ECO:0000256" key="1">
    <source>
        <dbReference type="SAM" id="SignalP"/>
    </source>
</evidence>
<dbReference type="KEGG" id="bpg:Bathy09g03990"/>
<dbReference type="GeneID" id="19013906"/>
<keyword evidence="1" id="KW-0732">Signal</keyword>
<accession>K8F3Y6</accession>
<reference evidence="2 3" key="1">
    <citation type="submission" date="2011-10" db="EMBL/GenBank/DDBJ databases">
        <authorList>
            <person name="Genoscope - CEA"/>
        </authorList>
    </citation>
    <scope>NUCLEOTIDE SEQUENCE [LARGE SCALE GENOMIC DNA]</scope>
    <source>
        <strain evidence="2 3">RCC 1105</strain>
    </source>
</reference>